<keyword evidence="3" id="KW-1185">Reference proteome</keyword>
<keyword evidence="2" id="KW-0808">Transferase</keyword>
<dbReference type="EMBL" id="VUJU01006793">
    <property type="protein sequence ID" value="KAF0747579.1"/>
    <property type="molecule type" value="Genomic_DNA"/>
</dbReference>
<dbReference type="InterPro" id="IPR000477">
    <property type="entry name" value="RT_dom"/>
</dbReference>
<feature type="non-terminal residue" evidence="2">
    <location>
        <position position="1"/>
    </location>
</feature>
<dbReference type="OrthoDB" id="6626927at2759"/>
<feature type="domain" description="Reverse transcriptase" evidence="1">
    <location>
        <begin position="87"/>
        <end position="339"/>
    </location>
</feature>
<keyword evidence="2" id="KW-0548">Nucleotidyltransferase</keyword>
<dbReference type="GO" id="GO:0003964">
    <property type="term" value="F:RNA-directed DNA polymerase activity"/>
    <property type="evidence" value="ECO:0007669"/>
    <property type="project" value="UniProtKB-KW"/>
</dbReference>
<sequence>PIPGLEIPGRLDVIVGTLFPRRPITERTTSTIGADELEQTKFTVNELLSVARGLPNGKAPGPDGIPNEVLKMAVKAHPGFFATIFNSCIGQACFSADWKLARLVLLHKPGYVRDSPSAYRPLCLLDTVSKLFEKLITFRLREHLVKSGNLLENQYGFRRGRSTVDALARLQSIIQNAKGCKDVPARPTLKTATPKYFRVILGQYLTNRRIVYDGTDGKSNVIEVCCGVLQGSVLGPDLWNLMYDDLLKIALPEDTELLAFADDVAIVCTAQVPFLLEERLGTALQDVVRWMSENNLELALQKIEAVVFTNRNTRNTMNVDFPPHSFPSSRCVKYLGVHLDPRLHFAQHARAAAERAMEAVKHLNRILPNLRGAKQKTRRVLATVVTSRLLYGAPIWSQYITAEALHTMMVAYRRVMLRVACCFLTTSYEAAAIVSSMPPLDLLAIERRRIFEGMDRRAAREQLLVDWQEQWNTARNGRWTHRLIRDVAAWYRRKHGEVSYHLSQVLTGHGCFGKYLSKFCNLESDACTQCGEAPDSPEHAVFKCDAWDRWRHEACVYLEVTELTAENAIEIMLGSRASWERISQLFTRIMTSREEEERRKKQRFGA</sequence>
<dbReference type="Pfam" id="PF00078">
    <property type="entry name" value="RVT_1"/>
    <property type="match status" value="1"/>
</dbReference>
<keyword evidence="2" id="KW-0695">RNA-directed DNA polymerase</keyword>
<evidence type="ECO:0000259" key="1">
    <source>
        <dbReference type="PROSITE" id="PS50878"/>
    </source>
</evidence>
<dbReference type="PANTHER" id="PTHR19446">
    <property type="entry name" value="REVERSE TRANSCRIPTASES"/>
    <property type="match status" value="1"/>
</dbReference>
<evidence type="ECO:0000313" key="3">
    <source>
        <dbReference type="Proteomes" id="UP000478052"/>
    </source>
</evidence>
<dbReference type="Proteomes" id="UP000478052">
    <property type="component" value="Unassembled WGS sequence"/>
</dbReference>
<proteinExistence type="predicted"/>
<protein>
    <submittedName>
        <fullName evidence="2">Reverse transcriptase domain-containing protein</fullName>
    </submittedName>
</protein>
<name>A0A6G0Y1K1_APHCR</name>
<organism evidence="2 3">
    <name type="scientific">Aphis craccivora</name>
    <name type="common">Cowpea aphid</name>
    <dbReference type="NCBI Taxonomy" id="307492"/>
    <lineage>
        <taxon>Eukaryota</taxon>
        <taxon>Metazoa</taxon>
        <taxon>Ecdysozoa</taxon>
        <taxon>Arthropoda</taxon>
        <taxon>Hexapoda</taxon>
        <taxon>Insecta</taxon>
        <taxon>Pterygota</taxon>
        <taxon>Neoptera</taxon>
        <taxon>Paraneoptera</taxon>
        <taxon>Hemiptera</taxon>
        <taxon>Sternorrhyncha</taxon>
        <taxon>Aphidomorpha</taxon>
        <taxon>Aphidoidea</taxon>
        <taxon>Aphididae</taxon>
        <taxon>Aphidini</taxon>
        <taxon>Aphis</taxon>
        <taxon>Aphis</taxon>
    </lineage>
</organism>
<dbReference type="InterPro" id="IPR043502">
    <property type="entry name" value="DNA/RNA_pol_sf"/>
</dbReference>
<evidence type="ECO:0000313" key="2">
    <source>
        <dbReference type="EMBL" id="KAF0747579.1"/>
    </source>
</evidence>
<accession>A0A6G0Y1K1</accession>
<dbReference type="PROSITE" id="PS50878">
    <property type="entry name" value="RT_POL"/>
    <property type="match status" value="1"/>
</dbReference>
<gene>
    <name evidence="2" type="ORF">FWK35_00025357</name>
</gene>
<dbReference type="CDD" id="cd01650">
    <property type="entry name" value="RT_nLTR_like"/>
    <property type="match status" value="1"/>
</dbReference>
<reference evidence="2 3" key="1">
    <citation type="submission" date="2019-08" db="EMBL/GenBank/DDBJ databases">
        <title>Whole genome of Aphis craccivora.</title>
        <authorList>
            <person name="Voronova N.V."/>
            <person name="Shulinski R.S."/>
            <person name="Bandarenka Y.V."/>
            <person name="Zhorov D.G."/>
            <person name="Warner D."/>
        </authorList>
    </citation>
    <scope>NUCLEOTIDE SEQUENCE [LARGE SCALE GENOMIC DNA]</scope>
    <source>
        <strain evidence="2">180601</strain>
        <tissue evidence="2">Whole Body</tissue>
    </source>
</reference>
<dbReference type="AlphaFoldDB" id="A0A6G0Y1K1"/>
<dbReference type="SUPFAM" id="SSF56672">
    <property type="entry name" value="DNA/RNA polymerases"/>
    <property type="match status" value="1"/>
</dbReference>
<comment type="caution">
    <text evidence="2">The sequence shown here is derived from an EMBL/GenBank/DDBJ whole genome shotgun (WGS) entry which is preliminary data.</text>
</comment>